<evidence type="ECO:0000313" key="3">
    <source>
        <dbReference type="Proteomes" id="UP000094936"/>
    </source>
</evidence>
<dbReference type="OrthoDB" id="6308711at2"/>
<dbReference type="EMBL" id="LYBM01000061">
    <property type="protein sequence ID" value="ODA29869.1"/>
    <property type="molecule type" value="Genomic_DNA"/>
</dbReference>
<organism evidence="2 3">
    <name type="scientific">Veronia pacifica</name>
    <dbReference type="NCBI Taxonomy" id="1080227"/>
    <lineage>
        <taxon>Bacteria</taxon>
        <taxon>Pseudomonadati</taxon>
        <taxon>Pseudomonadota</taxon>
        <taxon>Gammaproteobacteria</taxon>
        <taxon>Vibrionales</taxon>
        <taxon>Vibrionaceae</taxon>
        <taxon>Veronia</taxon>
    </lineage>
</organism>
<keyword evidence="3" id="KW-1185">Reference proteome</keyword>
<dbReference type="Proteomes" id="UP000094936">
    <property type="component" value="Unassembled WGS sequence"/>
</dbReference>
<dbReference type="STRING" id="1080227.A8L45_21455"/>
<sequence length="283" mass="31962">MRTFLLLFVFIILKSSVVFAAQKTITLKATLKQDYPVNTSDKGFSKGFDMKNYTKGYLAEFADGYIDVSERFESIDKVCVEADLYKEDKREFLSATFVLFGYKMLSDGRRDINLYQMTSGSYMSGGKSGFKNCYVDTGFEKSFIREGKIAFSPFTSSKDTFITDIKFTITGEPKSRAKLLTIDADSHTIGANQGQMLSYLIEAGRKYEIKLVNNNATHNRNRNIFKSLGVAFSDVNQNRVIRAVEFGKPLVVITQGKLDFFLIGDEFENMGRIDVSIKKLALN</sequence>
<accession>A0A1C3E9M5</accession>
<dbReference type="RefSeq" id="WP_068905401.1">
    <property type="nucleotide sequence ID" value="NZ_JBHUIF010000013.1"/>
</dbReference>
<dbReference type="AlphaFoldDB" id="A0A1C3E9M5"/>
<gene>
    <name evidence="2" type="ORF">A8L45_21455</name>
</gene>
<feature type="chain" id="PRO_5008672975" evidence="1">
    <location>
        <begin position="21"/>
        <end position="283"/>
    </location>
</feature>
<keyword evidence="1" id="KW-0732">Signal</keyword>
<feature type="signal peptide" evidence="1">
    <location>
        <begin position="1"/>
        <end position="20"/>
    </location>
</feature>
<protein>
    <submittedName>
        <fullName evidence="2">Uncharacterized protein</fullName>
    </submittedName>
</protein>
<evidence type="ECO:0000313" key="2">
    <source>
        <dbReference type="EMBL" id="ODA29869.1"/>
    </source>
</evidence>
<comment type="caution">
    <text evidence="2">The sequence shown here is derived from an EMBL/GenBank/DDBJ whole genome shotgun (WGS) entry which is preliminary data.</text>
</comment>
<name>A0A1C3E9M5_9GAMM</name>
<proteinExistence type="predicted"/>
<evidence type="ECO:0000256" key="1">
    <source>
        <dbReference type="SAM" id="SignalP"/>
    </source>
</evidence>
<reference evidence="2 3" key="1">
    <citation type="submission" date="2016-05" db="EMBL/GenBank/DDBJ databases">
        <title>Genomic Taxonomy of the Vibrionaceae.</title>
        <authorList>
            <person name="Gomez-Gil B."/>
            <person name="Enciso-Ibarra J."/>
        </authorList>
    </citation>
    <scope>NUCLEOTIDE SEQUENCE [LARGE SCALE GENOMIC DNA]</scope>
    <source>
        <strain evidence="2 3">CAIM 1920</strain>
    </source>
</reference>